<dbReference type="EC" id="6.3.1.14" evidence="2"/>
<dbReference type="NCBIfam" id="TIGR00290">
    <property type="entry name" value="MJ0570_dom"/>
    <property type="match status" value="1"/>
</dbReference>
<keyword evidence="2" id="KW-0436">Ligase</keyword>
<dbReference type="PIRSF" id="PIRSF039123">
    <property type="entry name" value="Diphthamide_synthase"/>
    <property type="match status" value="1"/>
</dbReference>
<keyword evidence="3" id="KW-1185">Reference proteome</keyword>
<evidence type="ECO:0000259" key="1">
    <source>
        <dbReference type="Pfam" id="PF01902"/>
    </source>
</evidence>
<dbReference type="PANTHER" id="PTHR12196:SF2">
    <property type="entry name" value="DIPHTHINE--AMMONIA LIGASE"/>
    <property type="match status" value="1"/>
</dbReference>
<comment type="caution">
    <text evidence="2">The sequence shown here is derived from an EMBL/GenBank/DDBJ whole genome shotgun (WGS) entry which is preliminary data.</text>
</comment>
<feature type="domain" description="Diphthamide synthase" evidence="1">
    <location>
        <begin position="1"/>
        <end position="216"/>
    </location>
</feature>
<organism evidence="2 3">
    <name type="scientific">Draconibacterium aestuarii</name>
    <dbReference type="NCBI Taxonomy" id="2998507"/>
    <lineage>
        <taxon>Bacteria</taxon>
        <taxon>Pseudomonadati</taxon>
        <taxon>Bacteroidota</taxon>
        <taxon>Bacteroidia</taxon>
        <taxon>Marinilabiliales</taxon>
        <taxon>Prolixibacteraceae</taxon>
        <taxon>Draconibacterium</taxon>
    </lineage>
</organism>
<reference evidence="2" key="1">
    <citation type="submission" date="2022-11" db="EMBL/GenBank/DDBJ databases">
        <title>Marilongibacter aestuarii gen. nov., sp. nov., isolated from tidal flat sediment.</title>
        <authorList>
            <person name="Jiayan W."/>
        </authorList>
    </citation>
    <scope>NUCLEOTIDE SEQUENCE</scope>
    <source>
        <strain evidence="2">Z1-6</strain>
    </source>
</reference>
<dbReference type="RefSeq" id="WP_343331064.1">
    <property type="nucleotide sequence ID" value="NZ_JAPOHD010000001.1"/>
</dbReference>
<dbReference type="Gene3D" id="3.90.1490.10">
    <property type="entry name" value="putative n-type atp pyrophosphatase, domain 2"/>
    <property type="match status" value="1"/>
</dbReference>
<dbReference type="InterPro" id="IPR030662">
    <property type="entry name" value="DPH6/MJ0570"/>
</dbReference>
<evidence type="ECO:0000313" key="2">
    <source>
        <dbReference type="EMBL" id="MCY1718726.1"/>
    </source>
</evidence>
<gene>
    <name evidence="2" type="ORF">OU798_00125</name>
</gene>
<evidence type="ECO:0000313" key="3">
    <source>
        <dbReference type="Proteomes" id="UP001145087"/>
    </source>
</evidence>
<dbReference type="CDD" id="cd01994">
    <property type="entry name" value="AANH_PF0828-like"/>
    <property type="match status" value="1"/>
</dbReference>
<dbReference type="Pfam" id="PF01902">
    <property type="entry name" value="Diphthami_syn_2"/>
    <property type="match status" value="1"/>
</dbReference>
<proteinExistence type="predicted"/>
<dbReference type="InterPro" id="IPR014729">
    <property type="entry name" value="Rossmann-like_a/b/a_fold"/>
</dbReference>
<dbReference type="PANTHER" id="PTHR12196">
    <property type="entry name" value="DOMAIN OF UNKNOWN FUNCTION 71 DUF71 -CONTAINING PROTEIN"/>
    <property type="match status" value="1"/>
</dbReference>
<dbReference type="SUPFAM" id="SSF52402">
    <property type="entry name" value="Adenine nucleotide alpha hydrolases-like"/>
    <property type="match status" value="1"/>
</dbReference>
<dbReference type="Gene3D" id="3.40.50.620">
    <property type="entry name" value="HUPs"/>
    <property type="match status" value="1"/>
</dbReference>
<dbReference type="Proteomes" id="UP001145087">
    <property type="component" value="Unassembled WGS sequence"/>
</dbReference>
<accession>A0A9X3J4T4</accession>
<dbReference type="AlphaFoldDB" id="A0A9X3J4T4"/>
<dbReference type="InterPro" id="IPR002761">
    <property type="entry name" value="Diphthami_syn_dom"/>
</dbReference>
<sequence>MKAFASWSGGKDCMLALYRFLKDSENTVECLVNMCDTDAVHSRSHGIDKNWIRKQAKQMEIEVIQPVSDFAGYEKVFKHQISILKERNVEAGIFGDIYLKEHKVWIERVCSEMQIQALFPLWGENTEDLLKEFIGEGFKTILVAIRNDVLDNSWLGQVIDTRFLADIKKLDGVDPCAENGEYHSFVFDGPLFSTALDFTTGATITSGNHNFLHLKQND</sequence>
<dbReference type="EMBL" id="JAPOHD010000001">
    <property type="protein sequence ID" value="MCY1718726.1"/>
    <property type="molecule type" value="Genomic_DNA"/>
</dbReference>
<dbReference type="GO" id="GO:0017183">
    <property type="term" value="P:protein histidyl modification to diphthamide"/>
    <property type="evidence" value="ECO:0007669"/>
    <property type="project" value="TreeGrafter"/>
</dbReference>
<protein>
    <submittedName>
        <fullName evidence="2">Diphthine--ammonia ligase</fullName>
        <ecNumber evidence="2">6.3.1.14</ecNumber>
    </submittedName>
</protein>
<name>A0A9X3J4T4_9BACT</name>
<dbReference type="GO" id="GO:0017178">
    <property type="term" value="F:diphthine-ammonia ligase activity"/>
    <property type="evidence" value="ECO:0007669"/>
    <property type="project" value="UniProtKB-EC"/>
</dbReference>